<evidence type="ECO:0000313" key="3">
    <source>
        <dbReference type="Proteomes" id="UP000685013"/>
    </source>
</evidence>
<evidence type="ECO:0000313" key="2">
    <source>
        <dbReference type="EMBL" id="KAG6587454.1"/>
    </source>
</evidence>
<feature type="region of interest" description="Disordered" evidence="1">
    <location>
        <begin position="64"/>
        <end position="90"/>
    </location>
</feature>
<dbReference type="AlphaFoldDB" id="A0AAV6MVL2"/>
<feature type="non-terminal residue" evidence="2">
    <location>
        <position position="1"/>
    </location>
</feature>
<evidence type="ECO:0000256" key="1">
    <source>
        <dbReference type="SAM" id="MobiDB-lite"/>
    </source>
</evidence>
<sequence length="117" mass="13155">MNSGRRVLCGEDDTQRMQGEWLRDKNHTILNPGESVFYGGVSMDEITGKPRMLKSHIMGKKQFPNSLLWTSGTGRQSQSPEQGKRPKLRAPICESHLLDLVQVATGKTYNLQSPSKR</sequence>
<keyword evidence="3" id="KW-1185">Reference proteome</keyword>
<organism evidence="2 3">
    <name type="scientific">Cucurbita argyrosperma subsp. sororia</name>
    <dbReference type="NCBI Taxonomy" id="37648"/>
    <lineage>
        <taxon>Eukaryota</taxon>
        <taxon>Viridiplantae</taxon>
        <taxon>Streptophyta</taxon>
        <taxon>Embryophyta</taxon>
        <taxon>Tracheophyta</taxon>
        <taxon>Spermatophyta</taxon>
        <taxon>Magnoliopsida</taxon>
        <taxon>eudicotyledons</taxon>
        <taxon>Gunneridae</taxon>
        <taxon>Pentapetalae</taxon>
        <taxon>rosids</taxon>
        <taxon>fabids</taxon>
        <taxon>Cucurbitales</taxon>
        <taxon>Cucurbitaceae</taxon>
        <taxon>Cucurbiteae</taxon>
        <taxon>Cucurbita</taxon>
    </lineage>
</organism>
<feature type="compositionally biased region" description="Polar residues" evidence="1">
    <location>
        <begin position="64"/>
        <end position="81"/>
    </location>
</feature>
<accession>A0AAV6MVL2</accession>
<reference evidence="2 3" key="1">
    <citation type="journal article" date="2021" name="Hortic Res">
        <title>The domestication of Cucurbita argyrosperma as revealed by the genome of its wild relative.</title>
        <authorList>
            <person name="Barrera-Redondo J."/>
            <person name="Sanchez-de la Vega G."/>
            <person name="Aguirre-Liguori J.A."/>
            <person name="Castellanos-Morales G."/>
            <person name="Gutierrez-Guerrero Y.T."/>
            <person name="Aguirre-Dugua X."/>
            <person name="Aguirre-Planter E."/>
            <person name="Tenaillon M.I."/>
            <person name="Lira-Saade R."/>
            <person name="Eguiarte L.E."/>
        </authorList>
    </citation>
    <scope>NUCLEOTIDE SEQUENCE [LARGE SCALE GENOMIC DNA]</scope>
    <source>
        <strain evidence="2">JBR-2021</strain>
    </source>
</reference>
<proteinExistence type="predicted"/>
<name>A0AAV6MVL2_9ROSI</name>
<gene>
    <name evidence="2" type="ORF">SDJN03_16019</name>
</gene>
<protein>
    <submittedName>
        <fullName evidence="2">Uncharacterized protein</fullName>
    </submittedName>
</protein>
<dbReference type="EMBL" id="JAGKQH010000011">
    <property type="protein sequence ID" value="KAG6587454.1"/>
    <property type="molecule type" value="Genomic_DNA"/>
</dbReference>
<dbReference type="Proteomes" id="UP000685013">
    <property type="component" value="Chromosome 11"/>
</dbReference>
<comment type="caution">
    <text evidence="2">The sequence shown here is derived from an EMBL/GenBank/DDBJ whole genome shotgun (WGS) entry which is preliminary data.</text>
</comment>